<evidence type="ECO:0000313" key="3">
    <source>
        <dbReference type="EMBL" id="WAX58913.1"/>
    </source>
</evidence>
<evidence type="ECO:0000256" key="1">
    <source>
        <dbReference type="SAM" id="Phobius"/>
    </source>
</evidence>
<feature type="transmembrane region" description="Helical" evidence="1">
    <location>
        <begin position="21"/>
        <end position="45"/>
    </location>
</feature>
<organism evidence="3 4">
    <name type="scientific">Jatrophihabitans cynanchi</name>
    <dbReference type="NCBI Taxonomy" id="2944128"/>
    <lineage>
        <taxon>Bacteria</taxon>
        <taxon>Bacillati</taxon>
        <taxon>Actinomycetota</taxon>
        <taxon>Actinomycetes</taxon>
        <taxon>Jatrophihabitantales</taxon>
        <taxon>Jatrophihabitantaceae</taxon>
        <taxon>Jatrophihabitans</taxon>
    </lineage>
</organism>
<sequence length="161" mass="16409">MSTSSDHSVHQHAAGRTAVPWAMAMSATLHCLTGCAIGEVLGMVIGSAAGLHNAATIVLSVVLAFAFGYALTMRGVLRSGLPLNAAARVALAADTVSIAVMELIDNTVVVAIPGAMDAGLGSALFWLALAVSLAAAFVLTTPVNRWMIGRGRGHAVVHAMH</sequence>
<name>A0ABY7K239_9ACTN</name>
<proteinExistence type="predicted"/>
<evidence type="ECO:0000313" key="4">
    <source>
        <dbReference type="Proteomes" id="UP001164693"/>
    </source>
</evidence>
<reference evidence="3" key="1">
    <citation type="submission" date="2022-05" db="EMBL/GenBank/DDBJ databases">
        <title>Jatrophihabitans sp. SB3-54 whole genome sequence.</title>
        <authorList>
            <person name="Suh M.K."/>
            <person name="Eom M.K."/>
            <person name="Kim J.S."/>
            <person name="Kim H.S."/>
            <person name="Do H.E."/>
            <person name="Shin Y.K."/>
            <person name="Lee J.-S."/>
        </authorList>
    </citation>
    <scope>NUCLEOTIDE SEQUENCE</scope>
    <source>
        <strain evidence="3">SB3-54</strain>
    </source>
</reference>
<protein>
    <submittedName>
        <fullName evidence="3">DUF4396 domain-containing protein</fullName>
    </submittedName>
</protein>
<dbReference type="InterPro" id="IPR025509">
    <property type="entry name" value="DUF4396"/>
</dbReference>
<evidence type="ECO:0000259" key="2">
    <source>
        <dbReference type="Pfam" id="PF14342"/>
    </source>
</evidence>
<keyword evidence="1" id="KW-1133">Transmembrane helix</keyword>
<accession>A0ABY7K239</accession>
<dbReference type="RefSeq" id="WP_269445454.1">
    <property type="nucleotide sequence ID" value="NZ_CP097463.1"/>
</dbReference>
<feature type="transmembrane region" description="Helical" evidence="1">
    <location>
        <begin position="124"/>
        <end position="143"/>
    </location>
</feature>
<keyword evidence="4" id="KW-1185">Reference proteome</keyword>
<keyword evidence="1" id="KW-0812">Transmembrane</keyword>
<dbReference type="Proteomes" id="UP001164693">
    <property type="component" value="Chromosome"/>
</dbReference>
<gene>
    <name evidence="3" type="ORF">M6B22_09170</name>
</gene>
<keyword evidence="1" id="KW-0472">Membrane</keyword>
<feature type="transmembrane region" description="Helical" evidence="1">
    <location>
        <begin position="51"/>
        <end position="71"/>
    </location>
</feature>
<dbReference type="Pfam" id="PF14342">
    <property type="entry name" value="DUF4396"/>
    <property type="match status" value="1"/>
</dbReference>
<feature type="domain" description="DUF4396" evidence="2">
    <location>
        <begin position="21"/>
        <end position="152"/>
    </location>
</feature>
<dbReference type="EMBL" id="CP097463">
    <property type="protein sequence ID" value="WAX58913.1"/>
    <property type="molecule type" value="Genomic_DNA"/>
</dbReference>